<feature type="domain" description="Transcription regulator PadR N-terminal" evidence="2">
    <location>
        <begin position="7"/>
        <end position="82"/>
    </location>
</feature>
<dbReference type="InterPro" id="IPR036390">
    <property type="entry name" value="WH_DNA-bd_sf"/>
</dbReference>
<feature type="compositionally biased region" description="Pro residues" evidence="1">
    <location>
        <begin position="194"/>
        <end position="224"/>
    </location>
</feature>
<dbReference type="OrthoDB" id="3186544at2"/>
<feature type="region of interest" description="Disordered" evidence="1">
    <location>
        <begin position="189"/>
        <end position="240"/>
    </location>
</feature>
<dbReference type="PANTHER" id="PTHR43252">
    <property type="entry name" value="TRANSCRIPTIONAL REGULATOR YQJI"/>
    <property type="match status" value="1"/>
</dbReference>
<dbReference type="PANTHER" id="PTHR43252:SF7">
    <property type="entry name" value="TRANSCRIPTIONAL REGULATOR YQJI"/>
    <property type="match status" value="1"/>
</dbReference>
<dbReference type="InterPro" id="IPR036388">
    <property type="entry name" value="WH-like_DNA-bd_sf"/>
</dbReference>
<evidence type="ECO:0000313" key="4">
    <source>
        <dbReference type="Proteomes" id="UP000318050"/>
    </source>
</evidence>
<sequence>MKAELLILGVLQGGDLHPYEIKRRLTAAHVDHYIDVDVGTLYYAVRSLARDGLIEAKGVEAVARGGERTTYGLTPAGRARFHALMAERLADVSPRYHPLYPALMFLHHADPGAVADALRQRLAVQRDYHRPLKALADYLAPVHSTGMRAILENGLAHLETENAWLAKLVETIEAGDIRPPDYDRARLMGLFPAGQPPLPPEYAQGPPPVPPLPVPPLPVPPPPAKTRRPRAAKPAKPPLS</sequence>
<organism evidence="3 4">
    <name type="scientific">Nitrospirillum amazonense</name>
    <dbReference type="NCBI Taxonomy" id="28077"/>
    <lineage>
        <taxon>Bacteria</taxon>
        <taxon>Pseudomonadati</taxon>
        <taxon>Pseudomonadota</taxon>
        <taxon>Alphaproteobacteria</taxon>
        <taxon>Rhodospirillales</taxon>
        <taxon>Azospirillaceae</taxon>
        <taxon>Nitrospirillum</taxon>
    </lineage>
</organism>
<dbReference type="InterPro" id="IPR005149">
    <property type="entry name" value="Tscrpt_reg_PadR_N"/>
</dbReference>
<reference evidence="3 4" key="1">
    <citation type="submission" date="2019-06" db="EMBL/GenBank/DDBJ databases">
        <title>Genomic Encyclopedia of Type Strains, Phase IV (KMG-V): Genome sequencing to study the core and pangenomes of soil and plant-associated prokaryotes.</title>
        <authorList>
            <person name="Whitman W."/>
        </authorList>
    </citation>
    <scope>NUCLEOTIDE SEQUENCE [LARGE SCALE GENOMIC DNA]</scope>
    <source>
        <strain evidence="3 4">BR 11140</strain>
    </source>
</reference>
<evidence type="ECO:0000259" key="2">
    <source>
        <dbReference type="Pfam" id="PF03551"/>
    </source>
</evidence>
<protein>
    <submittedName>
        <fullName evidence="3">PadR family transcriptional regulator</fullName>
    </submittedName>
</protein>
<dbReference type="Gene3D" id="1.10.10.10">
    <property type="entry name" value="Winged helix-like DNA-binding domain superfamily/Winged helix DNA-binding domain"/>
    <property type="match status" value="1"/>
</dbReference>
<gene>
    <name evidence="3" type="ORF">FBZ92_12185</name>
</gene>
<evidence type="ECO:0000313" key="3">
    <source>
        <dbReference type="EMBL" id="TWB51133.1"/>
    </source>
</evidence>
<proteinExistence type="predicted"/>
<dbReference type="EMBL" id="VITT01000021">
    <property type="protein sequence ID" value="TWB51133.1"/>
    <property type="molecule type" value="Genomic_DNA"/>
</dbReference>
<dbReference type="Proteomes" id="UP000318050">
    <property type="component" value="Unassembled WGS sequence"/>
</dbReference>
<dbReference type="AlphaFoldDB" id="A0A560HWW9"/>
<evidence type="ECO:0000256" key="1">
    <source>
        <dbReference type="SAM" id="MobiDB-lite"/>
    </source>
</evidence>
<accession>A0A560HWW9</accession>
<name>A0A560HWW9_9PROT</name>
<dbReference type="Pfam" id="PF03551">
    <property type="entry name" value="PadR"/>
    <property type="match status" value="1"/>
</dbReference>
<dbReference type="SUPFAM" id="SSF46785">
    <property type="entry name" value="Winged helix' DNA-binding domain"/>
    <property type="match status" value="1"/>
</dbReference>
<comment type="caution">
    <text evidence="3">The sequence shown here is derived from an EMBL/GenBank/DDBJ whole genome shotgun (WGS) entry which is preliminary data.</text>
</comment>